<dbReference type="Proteomes" id="UP001345219">
    <property type="component" value="Chromosome 1"/>
</dbReference>
<feature type="region of interest" description="Disordered" evidence="1">
    <location>
        <begin position="64"/>
        <end position="99"/>
    </location>
</feature>
<dbReference type="AlphaFoldDB" id="A0AAN7GMR4"/>
<feature type="compositionally biased region" description="Acidic residues" evidence="1">
    <location>
        <begin position="68"/>
        <end position="78"/>
    </location>
</feature>
<name>A0AAN7GMR4_9MYRT</name>
<protein>
    <submittedName>
        <fullName evidence="2">Uncharacterized protein</fullName>
    </submittedName>
</protein>
<dbReference type="EMBL" id="JAXIOK010000023">
    <property type="protein sequence ID" value="KAK4742112.1"/>
    <property type="molecule type" value="Genomic_DNA"/>
</dbReference>
<evidence type="ECO:0000313" key="3">
    <source>
        <dbReference type="Proteomes" id="UP001345219"/>
    </source>
</evidence>
<proteinExistence type="predicted"/>
<keyword evidence="3" id="KW-1185">Reference proteome</keyword>
<organism evidence="2 3">
    <name type="scientific">Trapa incisa</name>
    <dbReference type="NCBI Taxonomy" id="236973"/>
    <lineage>
        <taxon>Eukaryota</taxon>
        <taxon>Viridiplantae</taxon>
        <taxon>Streptophyta</taxon>
        <taxon>Embryophyta</taxon>
        <taxon>Tracheophyta</taxon>
        <taxon>Spermatophyta</taxon>
        <taxon>Magnoliopsida</taxon>
        <taxon>eudicotyledons</taxon>
        <taxon>Gunneridae</taxon>
        <taxon>Pentapetalae</taxon>
        <taxon>rosids</taxon>
        <taxon>malvids</taxon>
        <taxon>Myrtales</taxon>
        <taxon>Lythraceae</taxon>
        <taxon>Trapa</taxon>
    </lineage>
</organism>
<evidence type="ECO:0000313" key="2">
    <source>
        <dbReference type="EMBL" id="KAK4742112.1"/>
    </source>
</evidence>
<feature type="region of interest" description="Disordered" evidence="1">
    <location>
        <begin position="13"/>
        <end position="41"/>
    </location>
</feature>
<accession>A0AAN7GMR4</accession>
<feature type="compositionally biased region" description="Gly residues" evidence="1">
    <location>
        <begin position="79"/>
        <end position="99"/>
    </location>
</feature>
<sequence>MAVQLGGLGACKSTRAGLEGEGAGERVDPTGAGAEGIDVPVDGAERVEADGCATEESVEVVGEGAGDAAEDDGGEGEVAEGGGGAEVKEAGAGGGVGEE</sequence>
<comment type="caution">
    <text evidence="2">The sequence shown here is derived from an EMBL/GenBank/DDBJ whole genome shotgun (WGS) entry which is preliminary data.</text>
</comment>
<gene>
    <name evidence="2" type="ORF">SAY87_000113</name>
</gene>
<evidence type="ECO:0000256" key="1">
    <source>
        <dbReference type="SAM" id="MobiDB-lite"/>
    </source>
</evidence>
<reference evidence="2 3" key="1">
    <citation type="journal article" date="2023" name="Hortic Res">
        <title>Pangenome of water caltrop reveals structural variations and asymmetric subgenome divergence after allopolyploidization.</title>
        <authorList>
            <person name="Zhang X."/>
            <person name="Chen Y."/>
            <person name="Wang L."/>
            <person name="Yuan Y."/>
            <person name="Fang M."/>
            <person name="Shi L."/>
            <person name="Lu R."/>
            <person name="Comes H.P."/>
            <person name="Ma Y."/>
            <person name="Chen Y."/>
            <person name="Huang G."/>
            <person name="Zhou Y."/>
            <person name="Zheng Z."/>
            <person name="Qiu Y."/>
        </authorList>
    </citation>
    <scope>NUCLEOTIDE SEQUENCE [LARGE SCALE GENOMIC DNA]</scope>
    <source>
        <tissue evidence="2">Roots</tissue>
    </source>
</reference>